<evidence type="ECO:0000256" key="2">
    <source>
        <dbReference type="ARBA" id="ARBA00022490"/>
    </source>
</evidence>
<reference key="2">
    <citation type="submission" date="2011-08" db="EMBL/GenBank/DDBJ databases">
        <title>Genome sequence of Naumovozyma castellii.</title>
        <authorList>
            <person name="Gordon J.L."/>
            <person name="Armisen D."/>
            <person name="Proux-Wera E."/>
            <person name="OhEigeartaigh S.S."/>
            <person name="Byrne K.P."/>
            <person name="Wolfe K.H."/>
        </authorList>
    </citation>
    <scope>NUCLEOTIDE SEQUENCE</scope>
    <source>
        <strain>Type strain:CBS 4309</strain>
    </source>
</reference>
<dbReference type="GeneID" id="96905095"/>
<dbReference type="AlphaFoldDB" id="G0VIT9"/>
<dbReference type="EMBL" id="HE576759">
    <property type="protein sequence ID" value="CCC71416.1"/>
    <property type="molecule type" value="Genomic_DNA"/>
</dbReference>
<dbReference type="PANTHER" id="PTHR14344:SF3">
    <property type="entry name" value="WD REPEAT-CONTAINING PROTEIN 6"/>
    <property type="match status" value="1"/>
</dbReference>
<dbReference type="InterPro" id="IPR015943">
    <property type="entry name" value="WD40/YVTN_repeat-like_dom_sf"/>
</dbReference>
<evidence type="ECO:0000313" key="9">
    <source>
        <dbReference type="Proteomes" id="UP000001640"/>
    </source>
</evidence>
<dbReference type="GO" id="GO:0032456">
    <property type="term" value="P:endocytic recycling"/>
    <property type="evidence" value="ECO:0007669"/>
    <property type="project" value="EnsemblFungi"/>
</dbReference>
<organism evidence="8 9">
    <name type="scientific">Naumovozyma castellii</name>
    <name type="common">Yeast</name>
    <name type="synonym">Saccharomyces castellii</name>
    <dbReference type="NCBI Taxonomy" id="27288"/>
    <lineage>
        <taxon>Eukaryota</taxon>
        <taxon>Fungi</taxon>
        <taxon>Dikarya</taxon>
        <taxon>Ascomycota</taxon>
        <taxon>Saccharomycotina</taxon>
        <taxon>Saccharomycetes</taxon>
        <taxon>Saccharomycetales</taxon>
        <taxon>Saccharomycetaceae</taxon>
        <taxon>Naumovozyma</taxon>
    </lineage>
</organism>
<protein>
    <recommendedName>
        <fullName evidence="10">Anaphase-promoting complex subunit 4 WD40 domain-containing protein</fullName>
    </recommendedName>
</protein>
<dbReference type="InterPro" id="IPR019775">
    <property type="entry name" value="WD40_repeat_CS"/>
</dbReference>
<dbReference type="RefSeq" id="XP_003677765.1">
    <property type="nucleotide sequence ID" value="XM_003677717.1"/>
</dbReference>
<proteinExistence type="inferred from homology"/>
<evidence type="ECO:0000313" key="8">
    <source>
        <dbReference type="EMBL" id="CCC71416.1"/>
    </source>
</evidence>
<dbReference type="eggNOG" id="KOG0974">
    <property type="taxonomic scope" value="Eukaryota"/>
</dbReference>
<dbReference type="Pfam" id="PF00400">
    <property type="entry name" value="WD40"/>
    <property type="match status" value="3"/>
</dbReference>
<dbReference type="InterPro" id="IPR001680">
    <property type="entry name" value="WD40_rpt"/>
</dbReference>
<evidence type="ECO:0000256" key="4">
    <source>
        <dbReference type="ARBA" id="ARBA00022694"/>
    </source>
</evidence>
<dbReference type="OrthoDB" id="66881at2759"/>
<dbReference type="GO" id="GO:0005768">
    <property type="term" value="C:endosome"/>
    <property type="evidence" value="ECO:0007669"/>
    <property type="project" value="EnsemblFungi"/>
</dbReference>
<accession>G0VIT9</accession>
<evidence type="ECO:0000256" key="5">
    <source>
        <dbReference type="ARBA" id="ARBA00022737"/>
    </source>
</evidence>
<dbReference type="PROSITE" id="PS00678">
    <property type="entry name" value="WD_REPEATS_1"/>
    <property type="match status" value="3"/>
</dbReference>
<dbReference type="OMA" id="GGAHRQW"/>
<sequence length="1002" mass="113987">MKELAHYGPSLCVKFFKDFVVAGYGPFVQIYDYHNGKLLNKCRVFRKNKVHGLSINESGQLLAYGARSVTIVKFDHLITQVSLVDNEKMTTEWITSGEFNYRGDQVYLLTCYNKVFVCDLTGEILSRKTLQGERSILYSGSIKEFSPEKVYISAGTVMGGVLIWDLFLETKLYNLVGHEGSIFYATISDNGRYITSCSDDRSIKLWNLQTGEELCTGWGHTARIWNLKFFNNDTQLISVSEDNTCRVWDILQDEGNGNTSLTLSQIYEVHLIKNVWGVDIQEKDMVAVTSGNDGRLKLTKIQDTKTMNAQEVSFSLEDISTHSVIKFSKGEIIKGFQKFEFGLIAITSLGKIIQYFECDNLWKLLLVSENLVSYSVTHGIMEHNIVTFSNNKSDALLLKLSQDGRDIIAKKFMHLDELSKTNNCLVTKFDATTLMLTLESPNPRDKFICLQFDLETLSLKKKFAFAKPENFASSCLEVFENYILVGSRFSSIAIFDTLNIEHPAYMIRRISAGDTTTNIKFVETKGHTHLFSVTNRDGFYNFVALSYQNQTHQIIHSNNIVKGFLEGAYFNDNGEYITYGFKSNLFYIYNETNCYEIASQVCGGGHRQWKLTTLPDGGYMLVYIKAARLYMRKIPQSLFPQTLEEGMHGREIRDITILKDKRYHDDGFIFCTASEDTTIKVCHFNESTGKVTNHWTERKHVSGLQRCKFINGKYMISSSAREELFLWEINDDYKLHPFITIRQTLPASSDNPDLRIMDFDAIFLEHSDNFIISTVYSDSSVKLWYYNTDENKFHLLVKGRYQTCCILNTALIIFHDKLYLLIATTTGYLVTYDVTDHIPFGINETKNKLIDNKLETCCVDLPASSLSLRVHQSGIKAIDVFKDEHNDSFKIYSCGDDNAMAITLFKFDEMKRELNNTIVSSEPNSAASTVTSCNVFDNGRKLLSTSVDQVVKVWDVSNNHLTLQEEKYTTIADTGASDTVSGRDDSTLFLIGGIGFSVWKTD</sequence>
<dbReference type="InParanoid" id="G0VIT9"/>
<dbReference type="KEGG" id="ncs:NCAS_0H01060"/>
<feature type="repeat" description="WD" evidence="7">
    <location>
        <begin position="217"/>
        <end position="250"/>
    </location>
</feature>
<dbReference type="Proteomes" id="UP000001640">
    <property type="component" value="Chromosome 8"/>
</dbReference>
<name>G0VIT9_NAUCA</name>
<keyword evidence="9" id="KW-1185">Reference proteome</keyword>
<dbReference type="GO" id="GO:0030234">
    <property type="term" value="F:enzyme regulator activity"/>
    <property type="evidence" value="ECO:0007669"/>
    <property type="project" value="EnsemblFungi"/>
</dbReference>
<comment type="similarity">
    <text evidence="6">Belongs to the WD repeat WDR6 family.</text>
</comment>
<keyword evidence="5" id="KW-0677">Repeat</keyword>
<comment type="subcellular location">
    <subcellularLocation>
        <location evidence="1">Cytoplasm</location>
    </subcellularLocation>
</comment>
<dbReference type="FunCoup" id="G0VIT9">
    <property type="interactions" value="694"/>
</dbReference>
<keyword evidence="4" id="KW-0819">tRNA processing</keyword>
<dbReference type="InterPro" id="IPR036322">
    <property type="entry name" value="WD40_repeat_dom_sf"/>
</dbReference>
<dbReference type="PANTHER" id="PTHR14344">
    <property type="entry name" value="WD REPEAT PROTEIN"/>
    <property type="match status" value="1"/>
</dbReference>
<evidence type="ECO:0000256" key="3">
    <source>
        <dbReference type="ARBA" id="ARBA00022574"/>
    </source>
</evidence>
<dbReference type="PROSITE" id="PS50082">
    <property type="entry name" value="WD_REPEATS_2"/>
    <property type="match status" value="3"/>
</dbReference>
<dbReference type="InterPro" id="IPR051973">
    <property type="entry name" value="tRNA_Anticodon_Mtase-Reg"/>
</dbReference>
<evidence type="ECO:0000256" key="1">
    <source>
        <dbReference type="ARBA" id="ARBA00004496"/>
    </source>
</evidence>
<dbReference type="GO" id="GO:0002130">
    <property type="term" value="P:wobble position ribose methylation"/>
    <property type="evidence" value="ECO:0007669"/>
    <property type="project" value="EnsemblFungi"/>
</dbReference>
<dbReference type="STRING" id="1064592.G0VIT9"/>
<dbReference type="SUPFAM" id="SSF50978">
    <property type="entry name" value="WD40 repeat-like"/>
    <property type="match status" value="3"/>
</dbReference>
<dbReference type="Gene3D" id="2.130.10.10">
    <property type="entry name" value="YVTN repeat-like/Quinoprotein amine dehydrogenase"/>
    <property type="match status" value="3"/>
</dbReference>
<evidence type="ECO:0000256" key="6">
    <source>
        <dbReference type="ARBA" id="ARBA00038255"/>
    </source>
</evidence>
<reference evidence="8 9" key="1">
    <citation type="journal article" date="2011" name="Proc. Natl. Acad. Sci. U.S.A.">
        <title>Evolutionary erosion of yeast sex chromosomes by mating-type switching accidents.</title>
        <authorList>
            <person name="Gordon J.L."/>
            <person name="Armisen D."/>
            <person name="Proux-Wera E."/>
            <person name="Oheigeartaigh S.S."/>
            <person name="Byrne K.P."/>
            <person name="Wolfe K.H."/>
        </authorList>
    </citation>
    <scope>NUCLEOTIDE SEQUENCE [LARGE SCALE GENOMIC DNA]</scope>
    <source>
        <strain evidence="9">ATCC 76901 / BCRC 22586 / CBS 4309 / NBRC 1992 / NRRL Y-12630</strain>
    </source>
</reference>
<evidence type="ECO:0000256" key="7">
    <source>
        <dbReference type="PROSITE-ProRule" id="PRU00221"/>
    </source>
</evidence>
<feature type="repeat" description="WD" evidence="7">
    <location>
        <begin position="923"/>
        <end position="964"/>
    </location>
</feature>
<keyword evidence="3 7" id="KW-0853">WD repeat</keyword>
<keyword evidence="2" id="KW-0963">Cytoplasm</keyword>
<dbReference type="HOGENOM" id="CLU_002615_0_1_1"/>
<gene>
    <name evidence="8" type="primary">NCAS0H01060</name>
    <name evidence="8" type="ordered locus">NCAS_0H01060</name>
</gene>
<feature type="repeat" description="WD" evidence="7">
    <location>
        <begin position="175"/>
        <end position="216"/>
    </location>
</feature>
<dbReference type="SMART" id="SM00320">
    <property type="entry name" value="WD40"/>
    <property type="match status" value="7"/>
</dbReference>
<evidence type="ECO:0008006" key="10">
    <source>
        <dbReference type="Google" id="ProtNLM"/>
    </source>
</evidence>
<dbReference type="PROSITE" id="PS50294">
    <property type="entry name" value="WD_REPEATS_REGION"/>
    <property type="match status" value="2"/>
</dbReference>